<feature type="compositionally biased region" description="Polar residues" evidence="1">
    <location>
        <begin position="1149"/>
        <end position="1167"/>
    </location>
</feature>
<evidence type="ECO:0000259" key="3">
    <source>
        <dbReference type="Pfam" id="PF14349"/>
    </source>
</evidence>
<dbReference type="NCBIfam" id="TIGR04189">
    <property type="entry name" value="surface_SprA"/>
    <property type="match status" value="1"/>
</dbReference>
<name>A0A9J6ZPN9_9BACT</name>
<proteinExistence type="predicted"/>
<evidence type="ECO:0000313" key="4">
    <source>
        <dbReference type="EMBL" id="URW79595.1"/>
    </source>
</evidence>
<dbReference type="RefSeq" id="WP_250723570.1">
    <property type="nucleotide sequence ID" value="NZ_CP098400.1"/>
</dbReference>
<keyword evidence="2" id="KW-0732">Signal</keyword>
<dbReference type="EMBL" id="CP098400">
    <property type="protein sequence ID" value="URW79595.1"/>
    <property type="molecule type" value="Genomic_DNA"/>
</dbReference>
<evidence type="ECO:0000256" key="2">
    <source>
        <dbReference type="SAM" id="SignalP"/>
    </source>
</evidence>
<gene>
    <name evidence="4" type="primary">sprA</name>
    <name evidence="4" type="ORF">M9189_12110</name>
</gene>
<evidence type="ECO:0000256" key="1">
    <source>
        <dbReference type="SAM" id="MobiDB-lite"/>
    </source>
</evidence>
<organism evidence="4 5">
    <name type="scientific">Xiashengella succiniciproducens</name>
    <dbReference type="NCBI Taxonomy" id="2949635"/>
    <lineage>
        <taxon>Bacteria</taxon>
        <taxon>Pseudomonadati</taxon>
        <taxon>Bacteroidota</taxon>
        <taxon>Bacteroidia</taxon>
        <taxon>Marinilabiliales</taxon>
        <taxon>Marinilabiliaceae</taxon>
        <taxon>Xiashengella</taxon>
    </lineage>
</organism>
<feature type="chain" id="PRO_5039918796" evidence="2">
    <location>
        <begin position="24"/>
        <end position="2490"/>
    </location>
</feature>
<feature type="region of interest" description="Disordered" evidence="1">
    <location>
        <begin position="1149"/>
        <end position="1179"/>
    </location>
</feature>
<reference evidence="4" key="1">
    <citation type="submission" date="2022-05" db="EMBL/GenBank/DDBJ databases">
        <authorList>
            <person name="Sun X."/>
        </authorList>
    </citation>
    <scope>NUCLEOTIDE SEQUENCE</scope>
    <source>
        <strain evidence="4">Ai-910</strain>
    </source>
</reference>
<dbReference type="Pfam" id="PF14349">
    <property type="entry name" value="SprA_N"/>
    <property type="match status" value="2"/>
</dbReference>
<evidence type="ECO:0000313" key="5">
    <source>
        <dbReference type="Proteomes" id="UP001056426"/>
    </source>
</evidence>
<dbReference type="InterPro" id="IPR025684">
    <property type="entry name" value="SprA_N_dom"/>
</dbReference>
<keyword evidence="5" id="KW-1185">Reference proteome</keyword>
<reference evidence="4" key="2">
    <citation type="submission" date="2022-06" db="EMBL/GenBank/DDBJ databases">
        <title>Xiashengella guii gen. nov. sp. nov., a bacterium isolated form anaerobic digestion tank.</title>
        <authorList>
            <person name="Huang H."/>
        </authorList>
    </citation>
    <scope>NUCLEOTIDE SEQUENCE</scope>
    <source>
        <strain evidence="4">Ai-910</strain>
    </source>
</reference>
<accession>A0A9J6ZPN9</accession>
<sequence>MRKSLTYKIFVPLLSSLFVLAGAGEYKPGSPALQLPYSQNASDTIASPVDPLRINPPVDQVSGRPSDKSDPFIFPEPDNIEYRTEYDPATGRIVMYRMIGNIPVKLPYSMTVEEYNNQQIRNSLREYWSQKATEGATAEEDRFGRFKIGGDVFESVFGSNVVNIRPQGVAELRIGVNTTKIDNPTLQERLRKTTTFDFQQKIQMNIQGSIGERLKLGINYNTEGTFDFENQINLEYSGGEDDIIKKIEAGNVSLALPGTLITGSQSLFGVKTELQFGKLTVQTLFSQQKGETTVMNIQGGAQTQDYEVSADQYDKNRHFFLSHVFKDHYERALANLPVINSPFNITKVEVWITNRTSDFQQSRNIVAFSDLGEAAVNMEKPLTWNGKAAVAYPSNEANDLFNQMTSTYAGIRDINQSTGILQSITTIDQNPFTNSRDYERVENARLIPESEYKVNTKLGYISLNTQLNADEVLAVAFEFTYNGQVYRVGEFSNSGIEAPQALIVKLLKGTNLSPRMKTWQLMMKNIYSIGAYQVSPDDFRMNVAFMNDSVGSYITTFNEDGEHNGKLFISILNLDRLNKQLEPYPDGTFDFVAGYTIAPDQGRIIFPVLQPFGSFMEEKLQSLPASIRDKYVFKELYDSTLTVAGQTAEKNKYRLVGSYKSSAGAEISLNAFNIPRGSVIVTAGGLKLTENIDYSVDYTAGRITILNSGLMESGTPIQVSLENQSLFNLQTKTLLGTHLDYRFSEDFNIGATVLHLRERPLTQKVAFGDEPIANTIWGLNTSYYTQSDLLTSLIDKLPLIQTKAPSSISFEAEFAQLIPGHPSVIKKEGNSYIDDFEGTKIPIDMKHREAWQLASVPQGQDQIFPYASLNNDLRYGYGRARLAWYHIDPLFLRNTNLTPDHIRRDKDARSNHYVREVYEREIFPNKNPAYGEPTNISVLNLAYYPTERGPYNFSTDLNQDGSLRNPRQNWAGIMRKIDTNDFEASNIDHIEFWLMDPFIYDQGTHEGGYLYINLGDISEDILKDGRKFFEQGLPGPGEPFDVDSTVWGYIPKRQSLVNAFSNDPQTRLMQDVGLDGMNSEAERRFLRQGNNAFLEAIENMYAQGQLSEEAYRTIINDPAGDDFRYFRGADLDRLRVSILDRYKYYNNPEGNSRPSEYSGESFSTAGTNIPDGEDINRDNTLSESESYFQYKIRLEPGQMQIGRNYISDVVTNTVKLENGSVEEVTWYQFKIPVSAPDTVIGDIEDLRSVRFMRMFLNDFEDTIVLRFATLDLIRAEWRRYEKDLHQTGDNVNPNPNTKFDVSAVNIEENGRREPIPYILPPGVDRVIDPANPSVRELNEQSLALKVSDLASGDARAVYKNIGMDIRQYQRIKMDVHAEAIEGYDLRDGELLVFVRLGTDYQNNYYEYELPLKLTPPGLYVNENISHRHIVWPDENRLDVPLDLFQQVKLRRNDAMRVLNSSVSLTSEYQWFDPDKPSNKVKIKGNPNLANVKTIMIGIRNNSREDKSGEIWVNELRLTDFNEEGGWAANSRMNIKLADLGSVSLAGRASTTGFGSIDQSVNERSKEDFYQYDVATNLELGKFVGPNSRVSIPFYAGYSEQVATPEYYPLDPDIPLDVALKNAETKAERDSIKQISQDYTQRKSINFTNVRIQPQKTDVPFYSPSNLSATYSYNETYRRNIDTEYLTDKNYRGILAYNFLNRPKAIEPFRSIKGKSLALIRDFNFYLAPTQLGYRWEVSRGYREEQLRNITNPSFKIPVSVNKDFYWNRHFEITYNLTKNLKMDFRSSNNAIIDEPEGPVNKNRYRDDYELWKDSVMSNILNLGRTTNYQHNLSVSYQIPVNKLPLLDWTSASVNYGALYNWQQGPVTTLEYEWGNTIRNSNSIQGNAQLNFTSLYNKSPYLRTLTQSSQRGRSTAQNNNQQGETVRFTQHNIELKAGEGLTINHRLGTSNVTARVFNESGHPIRGDQKIVDNNTLIFTPSQDASNARIMVSGQKTEEKKPGKEVKDFAFRFLTGVRNLSLTYSENNGTILPGYMPRSKFLGTSNYEGTGAPGLPFILGWQNRDFAMEAAQKNWLTTDSTLNTPYTMTHSQDVTIRLQLEPLNGLKINLTANRRFQKGINEYYLYSDGGFNAYNTMENGSLSMTVNTFKTAFKSVENRGVYQSEIFSRFLDNRQIIANRLGEERRGSNFPTGVYPGSPYEVLEGRPYRPEGYPEDGLGVSNGADGYSLTSQDVMIPAFLAAYTGKSADNIFLDAIPSILQIRPNWTINYDGLSRINWLKKYIRSFDLSHSYRSTYNIGQFITNFDWEEMRDGFSYIRDEKGNFIPKYQINGVSISEQFAPLIMANIVWNNSLSTRFEYKKSRIINLSLNNNQLIENYNDEYVVGLGYRFDKMDMILGSGKNAKKLSSDLNLRADISIRDNFSVIRRIEEAVNQLTSGQKITTLKFTADYVLSDRFNMQLFYDRQLNSPYISTSYPITNSSFGVNFRFSLTQ</sequence>
<feature type="signal peptide" evidence="2">
    <location>
        <begin position="1"/>
        <end position="23"/>
    </location>
</feature>
<dbReference type="InterPro" id="IPR026377">
    <property type="entry name" value="Cell_surface_SprA"/>
</dbReference>
<feature type="region of interest" description="Disordered" evidence="1">
    <location>
        <begin position="46"/>
        <end position="72"/>
    </location>
</feature>
<feature type="domain" description="Gliding motility protein SprA N-terminal" evidence="3">
    <location>
        <begin position="1100"/>
        <end position="1619"/>
    </location>
</feature>
<feature type="domain" description="Gliding motility protein SprA N-terminal" evidence="3">
    <location>
        <begin position="87"/>
        <end position="460"/>
    </location>
</feature>
<protein>
    <submittedName>
        <fullName evidence="4">Cell surface protein SprA</fullName>
    </submittedName>
</protein>
<dbReference type="KEGG" id="alkq:M9189_12110"/>
<feature type="region of interest" description="Disordered" evidence="1">
    <location>
        <begin position="1905"/>
        <end position="1924"/>
    </location>
</feature>
<dbReference type="Proteomes" id="UP001056426">
    <property type="component" value="Chromosome"/>
</dbReference>